<dbReference type="InterPro" id="IPR051448">
    <property type="entry name" value="CdaR-like_regulators"/>
</dbReference>
<dbReference type="InterPro" id="IPR041522">
    <property type="entry name" value="CdaR_GGDEF"/>
</dbReference>
<organism evidence="5 6">
    <name type="scientific">Burkholderia lata (strain ATCC 17760 / DSM 23089 / LMG 22485 / NCIMB 9086 / R18194 / 383)</name>
    <dbReference type="NCBI Taxonomy" id="482957"/>
    <lineage>
        <taxon>Bacteria</taxon>
        <taxon>Pseudomonadati</taxon>
        <taxon>Pseudomonadota</taxon>
        <taxon>Betaproteobacteria</taxon>
        <taxon>Burkholderiales</taxon>
        <taxon>Burkholderiaceae</taxon>
        <taxon>Burkholderia</taxon>
        <taxon>Burkholderia cepacia complex</taxon>
    </lineage>
</organism>
<gene>
    <name evidence="5" type="ORF">BLA39750_01862</name>
</gene>
<evidence type="ECO:0000259" key="2">
    <source>
        <dbReference type="Pfam" id="PF13556"/>
    </source>
</evidence>
<evidence type="ECO:0000313" key="6">
    <source>
        <dbReference type="Proteomes" id="UP000494110"/>
    </source>
</evidence>
<dbReference type="Gene3D" id="1.10.10.2840">
    <property type="entry name" value="PucR C-terminal helix-turn-helix domain"/>
    <property type="match status" value="1"/>
</dbReference>
<dbReference type="PANTHER" id="PTHR33744">
    <property type="entry name" value="CARBOHYDRATE DIACID REGULATOR"/>
    <property type="match status" value="1"/>
</dbReference>
<sequence length="436" mass="48586">MLALHSPKQRRWRASREDTVVLNNVPRISDRLRERTTTLAEDLSPVVERAYETLAMLDGHQSLAPAATRDVFESVEMSATIWFRTLLDGAPPSTQDVDAFQDIGRRRVHQRVPLQSTLQALRVGMREVWRAYIGLGEDDRVIADELLYSVSPYLFDYFDVVAQTIVQTYLAEQYQQARWRETLLHQLYSIVFHSPGDIEGFHSTAEALGLDFAVPRIALAADVDLDGHTPGERGEACERIAIAAARHLGTSPDNLVRAWHRGRLILWTPCVHGDSLCRSDRLTTERARALVAALPQIRRIGIGLMNDGPAGWAASVEEAVKALDAGAASDRRDKVCPYASIVIEEGARRADNVRRYLVSLLEQLSSEPELLATLEAYFDQGQRLGKTAGALAIHANTLSYRIERIETLLGASLDDVSWVSRLDVALKLRRAAQAVH</sequence>
<protein>
    <submittedName>
        <fullName evidence="5">PucR family transcriptional regulator</fullName>
    </submittedName>
</protein>
<evidence type="ECO:0000259" key="3">
    <source>
        <dbReference type="Pfam" id="PF14361"/>
    </source>
</evidence>
<dbReference type="EMBL" id="CABVQN010000007">
    <property type="protein sequence ID" value="VWC90708.1"/>
    <property type="molecule type" value="Genomic_DNA"/>
</dbReference>
<dbReference type="Pfam" id="PF17853">
    <property type="entry name" value="GGDEF_2"/>
    <property type="match status" value="1"/>
</dbReference>
<feature type="domain" description="RsbT co-antagonist protein RsbRD N-terminal" evidence="3">
    <location>
        <begin position="59"/>
        <end position="182"/>
    </location>
</feature>
<feature type="domain" description="PucR C-terminal helix-turn-helix" evidence="2">
    <location>
        <begin position="370"/>
        <end position="428"/>
    </location>
</feature>
<feature type="domain" description="CdaR GGDEF-like" evidence="4">
    <location>
        <begin position="200"/>
        <end position="325"/>
    </location>
</feature>
<dbReference type="InterPro" id="IPR025736">
    <property type="entry name" value="PucR_C-HTH_dom"/>
</dbReference>
<dbReference type="Pfam" id="PF14361">
    <property type="entry name" value="RsbRD_N"/>
    <property type="match status" value="1"/>
</dbReference>
<name>A0A6P2WF55_BURL3</name>
<reference evidence="5 6" key="1">
    <citation type="submission" date="2019-09" db="EMBL/GenBank/DDBJ databases">
        <authorList>
            <person name="Depoorter E."/>
        </authorList>
    </citation>
    <scope>NUCLEOTIDE SEQUENCE [LARGE SCALE GENOMIC DNA]</scope>
    <source>
        <strain evidence="5">R-39750</strain>
    </source>
</reference>
<evidence type="ECO:0000256" key="1">
    <source>
        <dbReference type="ARBA" id="ARBA00006754"/>
    </source>
</evidence>
<comment type="similarity">
    <text evidence="1">Belongs to the CdaR family.</text>
</comment>
<proteinExistence type="inferred from homology"/>
<dbReference type="Pfam" id="PF13556">
    <property type="entry name" value="HTH_30"/>
    <property type="match status" value="1"/>
</dbReference>
<dbReference type="Proteomes" id="UP000494110">
    <property type="component" value="Unassembled WGS sequence"/>
</dbReference>
<evidence type="ECO:0000313" key="5">
    <source>
        <dbReference type="EMBL" id="VWC90708.1"/>
    </source>
</evidence>
<dbReference type="AlphaFoldDB" id="A0A6P2WF55"/>
<accession>A0A6P2WF55</accession>
<evidence type="ECO:0000259" key="4">
    <source>
        <dbReference type="Pfam" id="PF17853"/>
    </source>
</evidence>
<dbReference type="InterPro" id="IPR042070">
    <property type="entry name" value="PucR_C-HTH_sf"/>
</dbReference>
<dbReference type="InterPro" id="IPR025751">
    <property type="entry name" value="RsbRD_N_dom"/>
</dbReference>